<protein>
    <submittedName>
        <fullName evidence="2">Uridine kinase</fullName>
    </submittedName>
</protein>
<organism evidence="2 3">
    <name type="scientific">Oryzihumus leptocrescens</name>
    <dbReference type="NCBI Taxonomy" id="297536"/>
    <lineage>
        <taxon>Bacteria</taxon>
        <taxon>Bacillati</taxon>
        <taxon>Actinomycetota</taxon>
        <taxon>Actinomycetes</taxon>
        <taxon>Micrococcales</taxon>
        <taxon>Intrasporangiaceae</taxon>
        <taxon>Oryzihumus</taxon>
    </lineage>
</organism>
<name>A0A542ZG05_9MICO</name>
<sequence>MTSVPLTFEVKRRWRDGIHSGSVPADPAPVSVHDSPAAPASAPAPAARRRVVVLAGPSGSGKSRLARRLTERHGWPVVRLDDFYRDGDDPRLPVLEMGIVDWDHPDSWHADRAVAALTELVTHGRVRVPQYDISASRATGHATVHAGPDEVILAEGIFAAEIVPALAAQGLLLEAFCVRHNRWLTFWRRLLRDLSERRKPPLVLWRRGLLLCRQEPGVVARQESLGARACSPARAERVLAGHAVGS</sequence>
<evidence type="ECO:0000313" key="3">
    <source>
        <dbReference type="Proteomes" id="UP000319514"/>
    </source>
</evidence>
<reference evidence="2 3" key="1">
    <citation type="submission" date="2019-06" db="EMBL/GenBank/DDBJ databases">
        <title>Sequencing the genomes of 1000 actinobacteria strains.</title>
        <authorList>
            <person name="Klenk H.-P."/>
        </authorList>
    </citation>
    <scope>NUCLEOTIDE SEQUENCE [LARGE SCALE GENOMIC DNA]</scope>
    <source>
        <strain evidence="2 3">DSM 18082</strain>
    </source>
</reference>
<proteinExistence type="predicted"/>
<dbReference type="Pfam" id="PF13671">
    <property type="entry name" value="AAA_33"/>
    <property type="match status" value="1"/>
</dbReference>
<accession>A0A542ZG05</accession>
<dbReference type="Gene3D" id="3.40.50.300">
    <property type="entry name" value="P-loop containing nucleotide triphosphate hydrolases"/>
    <property type="match status" value="1"/>
</dbReference>
<feature type="compositionally biased region" description="Low complexity" evidence="1">
    <location>
        <begin position="28"/>
        <end position="46"/>
    </location>
</feature>
<dbReference type="PANTHER" id="PTHR10285">
    <property type="entry name" value="URIDINE KINASE"/>
    <property type="match status" value="1"/>
</dbReference>
<keyword evidence="2" id="KW-0808">Transferase</keyword>
<dbReference type="GO" id="GO:0016301">
    <property type="term" value="F:kinase activity"/>
    <property type="evidence" value="ECO:0007669"/>
    <property type="project" value="UniProtKB-KW"/>
</dbReference>
<keyword evidence="3" id="KW-1185">Reference proteome</keyword>
<evidence type="ECO:0000313" key="2">
    <source>
        <dbReference type="EMBL" id="TQL59273.1"/>
    </source>
</evidence>
<feature type="region of interest" description="Disordered" evidence="1">
    <location>
        <begin position="18"/>
        <end position="46"/>
    </location>
</feature>
<keyword evidence="2" id="KW-0418">Kinase</keyword>
<dbReference type="InterPro" id="IPR027417">
    <property type="entry name" value="P-loop_NTPase"/>
</dbReference>
<evidence type="ECO:0000256" key="1">
    <source>
        <dbReference type="SAM" id="MobiDB-lite"/>
    </source>
</evidence>
<dbReference type="AlphaFoldDB" id="A0A542ZG05"/>
<dbReference type="EMBL" id="VFOQ01000001">
    <property type="protein sequence ID" value="TQL59273.1"/>
    <property type="molecule type" value="Genomic_DNA"/>
</dbReference>
<comment type="caution">
    <text evidence="2">The sequence shown here is derived from an EMBL/GenBank/DDBJ whole genome shotgun (WGS) entry which is preliminary data.</text>
</comment>
<dbReference type="SUPFAM" id="SSF52540">
    <property type="entry name" value="P-loop containing nucleoside triphosphate hydrolases"/>
    <property type="match status" value="1"/>
</dbReference>
<dbReference type="Proteomes" id="UP000319514">
    <property type="component" value="Unassembled WGS sequence"/>
</dbReference>
<gene>
    <name evidence="2" type="ORF">FB474_0624</name>
</gene>